<name>A0A841AFQ8_9MICO</name>
<dbReference type="AlphaFoldDB" id="A0A841AFQ8"/>
<evidence type="ECO:0000313" key="1">
    <source>
        <dbReference type="EMBL" id="MBB5831944.1"/>
    </source>
</evidence>
<organism evidence="1 2">
    <name type="scientific">Brachybacterium aquaticum</name>
    <dbReference type="NCBI Taxonomy" id="1432564"/>
    <lineage>
        <taxon>Bacteria</taxon>
        <taxon>Bacillati</taxon>
        <taxon>Actinomycetota</taxon>
        <taxon>Actinomycetes</taxon>
        <taxon>Micrococcales</taxon>
        <taxon>Dermabacteraceae</taxon>
        <taxon>Brachybacterium</taxon>
    </lineage>
</organism>
<gene>
    <name evidence="1" type="ORF">HNR70_001757</name>
</gene>
<sequence length="369" mass="41216">MFVAGEGSTRIDVRSVWFLLLYASDLLEKLTGEDRERLLRGERDNDLLDALADVLAARVDRRIRTMLARSYRRRIEPLTRVRGRIDHLGTARGHLMKSGRILCRYDEQTVDLPRYRSMLVTLRRAARRAISADVRRRCLTTAQMLERSGVTPVDPTAAQLSMEQFGHFDAEDRTLLALSALVRDMCAPEHAPGDSELPKILRSEGALRRLFERAVRGFYHHHLGPRGYTVKSESRAWPATGEPTDLAFLPRLNADVVVRGHGVQVVIECKFAPIFTQHESKTMINPDHVRQLISYASVFRGAFAGETRALLLGALVDGSRGRDLDFTIDGTAYSVRQIDLSASPTEIREALTEFLQLGTSVGAAPTGLG</sequence>
<dbReference type="Proteomes" id="UP000588158">
    <property type="component" value="Unassembled WGS sequence"/>
</dbReference>
<dbReference type="Pfam" id="PF10117">
    <property type="entry name" value="McrBC"/>
    <property type="match status" value="1"/>
</dbReference>
<accession>A0A841AFQ8</accession>
<dbReference type="RefSeq" id="WP_184325331.1">
    <property type="nucleotide sequence ID" value="NZ_JACHLZ010000001.1"/>
</dbReference>
<dbReference type="PANTHER" id="PTHR38733:SF1">
    <property type="entry name" value="TYPE IV METHYL-DIRECTED RESTRICTION ENZYME ECOKMCRBC"/>
    <property type="match status" value="1"/>
</dbReference>
<dbReference type="PANTHER" id="PTHR38733">
    <property type="entry name" value="PROTEIN MCRC"/>
    <property type="match status" value="1"/>
</dbReference>
<evidence type="ECO:0000313" key="2">
    <source>
        <dbReference type="Proteomes" id="UP000588158"/>
    </source>
</evidence>
<dbReference type="InterPro" id="IPR019292">
    <property type="entry name" value="McrC"/>
</dbReference>
<keyword evidence="2" id="KW-1185">Reference proteome</keyword>
<protein>
    <submittedName>
        <fullName evidence="1">5-methylcytosine-specific restriction enzyme subunit McrC</fullName>
    </submittedName>
</protein>
<proteinExistence type="predicted"/>
<dbReference type="EMBL" id="JACHLZ010000001">
    <property type="protein sequence ID" value="MBB5831944.1"/>
    <property type="molecule type" value="Genomic_DNA"/>
</dbReference>
<comment type="caution">
    <text evidence="1">The sequence shown here is derived from an EMBL/GenBank/DDBJ whole genome shotgun (WGS) entry which is preliminary data.</text>
</comment>
<reference evidence="1 2" key="1">
    <citation type="submission" date="2020-08" db="EMBL/GenBank/DDBJ databases">
        <title>Sequencing the genomes of 1000 actinobacteria strains.</title>
        <authorList>
            <person name="Klenk H.-P."/>
        </authorList>
    </citation>
    <scope>NUCLEOTIDE SEQUENCE [LARGE SCALE GENOMIC DNA]</scope>
    <source>
        <strain evidence="1 2">DSM 28796</strain>
    </source>
</reference>